<proteinExistence type="predicted"/>
<feature type="region of interest" description="Disordered" evidence="1">
    <location>
        <begin position="315"/>
        <end position="335"/>
    </location>
</feature>
<gene>
    <name evidence="3" type="ORF">SEV965_LOCUS23833</name>
</gene>
<dbReference type="AlphaFoldDB" id="A0A815A5M1"/>
<feature type="compositionally biased region" description="Basic and acidic residues" evidence="1">
    <location>
        <begin position="315"/>
        <end position="324"/>
    </location>
</feature>
<dbReference type="PROSITE" id="PS50030">
    <property type="entry name" value="UBA"/>
    <property type="match status" value="1"/>
</dbReference>
<dbReference type="SUPFAM" id="SSF54001">
    <property type="entry name" value="Cysteine proteinases"/>
    <property type="match status" value="1"/>
</dbReference>
<sequence length="689" mass="81039">MGFPLSSVHLAQQAMNSNDPDILLEWILSHTYELELSSSENVDEKHLARQTIDKVIECGFLKRSAELAQKKTKSNDVQLLIDWILTHDIEVERPSPITSNTNLRQSKPNNSDTFINDLSKLGFDTNNIRSCLIDLNIDTRKISDSNKKQTQCINWLIDHSRKQAQVQANQIDRSRKQLRMPIPIDMNQYSTKSSQPISNNFLKQIHLSNRPQTTRMNQKTRELTPEEARMFDIDEHLRKQNWTIHNLNQLSLIQKYLQIVSKIIYEDHHNIQRYNEDGEDDLFDAIQKTLSIESKNERSKTGIFTLADLVKQDRKDERSFKNKQLDTPPRPMSIPGAMDEANWDTSLLTTLDPIAVQFEYRPGENYRQFLDRLIDKCQIRYSNQLSKIRAIFVWITSHIRYDIKTSERDNSLGKTEHDMDTLCDLILQTSICVCVGYAVMLKRMCQYFNIQVDYVNGYTKLTKSCLNDTKYSNNIESLSGHAWNMVQIDGKTYFADPTWSAAHWSSTNTLLSPFSNTYYLVLPRYSIYQFFPHNHLDQHIDSPWSIPQFLREPCFYPHFFRSKFTLEDQATEWFWYRIPIERNDQTKRTKSFRITTRKRILNSSYPFMITGAMYWSQDLRQLTNENLPQLHKTDYEYKLNEVEFQQIDLNLADNHLKNKNPLFIGELHDIPIYPLKLNINQIQFGLLDI</sequence>
<dbReference type="EMBL" id="CAJNOU010001795">
    <property type="protein sequence ID" value="CAF1252956.1"/>
    <property type="molecule type" value="Genomic_DNA"/>
</dbReference>
<organism evidence="3 4">
    <name type="scientific">Rotaria sordida</name>
    <dbReference type="NCBI Taxonomy" id="392033"/>
    <lineage>
        <taxon>Eukaryota</taxon>
        <taxon>Metazoa</taxon>
        <taxon>Spiralia</taxon>
        <taxon>Gnathifera</taxon>
        <taxon>Rotifera</taxon>
        <taxon>Eurotatoria</taxon>
        <taxon>Bdelloidea</taxon>
        <taxon>Philodinida</taxon>
        <taxon>Philodinidae</taxon>
        <taxon>Rotaria</taxon>
    </lineage>
</organism>
<comment type="caution">
    <text evidence="3">The sequence shown here is derived from an EMBL/GenBank/DDBJ whole genome shotgun (WGS) entry which is preliminary data.</text>
</comment>
<evidence type="ECO:0000313" key="4">
    <source>
        <dbReference type="Proteomes" id="UP000663889"/>
    </source>
</evidence>
<dbReference type="InterPro" id="IPR002931">
    <property type="entry name" value="Transglutaminase-like"/>
</dbReference>
<dbReference type="GO" id="GO:0005737">
    <property type="term" value="C:cytoplasm"/>
    <property type="evidence" value="ECO:0007669"/>
    <property type="project" value="TreeGrafter"/>
</dbReference>
<evidence type="ECO:0000313" key="3">
    <source>
        <dbReference type="EMBL" id="CAF1252956.1"/>
    </source>
</evidence>
<dbReference type="PANTHER" id="PTHR46333:SF2">
    <property type="entry name" value="CYTOKINESIS PROTEIN 3"/>
    <property type="match status" value="1"/>
</dbReference>
<evidence type="ECO:0000256" key="1">
    <source>
        <dbReference type="SAM" id="MobiDB-lite"/>
    </source>
</evidence>
<reference evidence="3" key="1">
    <citation type="submission" date="2021-02" db="EMBL/GenBank/DDBJ databases">
        <authorList>
            <person name="Nowell W R."/>
        </authorList>
    </citation>
    <scope>NUCLEOTIDE SEQUENCE</scope>
</reference>
<feature type="domain" description="UBA" evidence="2">
    <location>
        <begin position="41"/>
        <end position="87"/>
    </location>
</feature>
<dbReference type="InterPro" id="IPR038765">
    <property type="entry name" value="Papain-like_cys_pep_sf"/>
</dbReference>
<dbReference type="Proteomes" id="UP000663889">
    <property type="component" value="Unassembled WGS sequence"/>
</dbReference>
<evidence type="ECO:0000259" key="2">
    <source>
        <dbReference type="PROSITE" id="PS50030"/>
    </source>
</evidence>
<dbReference type="Pfam" id="PF01841">
    <property type="entry name" value="Transglut_core"/>
    <property type="match status" value="1"/>
</dbReference>
<dbReference type="PANTHER" id="PTHR46333">
    <property type="entry name" value="CYTOKINESIS PROTEIN 3"/>
    <property type="match status" value="1"/>
</dbReference>
<protein>
    <recommendedName>
        <fullName evidence="2">UBA domain-containing protein</fullName>
    </recommendedName>
</protein>
<name>A0A815A5M1_9BILA</name>
<dbReference type="Gene3D" id="3.10.620.30">
    <property type="match status" value="1"/>
</dbReference>
<accession>A0A815A5M1</accession>
<dbReference type="InterPro" id="IPR015940">
    <property type="entry name" value="UBA"/>
</dbReference>
<dbReference type="InterPro" id="IPR052557">
    <property type="entry name" value="CAP/Cytokinesis_protein"/>
</dbReference>